<keyword evidence="3" id="KW-1185">Reference proteome</keyword>
<organism evidence="2 3">
    <name type="scientific">Pontiella desulfatans</name>
    <dbReference type="NCBI Taxonomy" id="2750659"/>
    <lineage>
        <taxon>Bacteria</taxon>
        <taxon>Pseudomonadati</taxon>
        <taxon>Kiritimatiellota</taxon>
        <taxon>Kiritimatiellia</taxon>
        <taxon>Kiritimatiellales</taxon>
        <taxon>Pontiellaceae</taxon>
        <taxon>Pontiella</taxon>
    </lineage>
</organism>
<protein>
    <submittedName>
        <fullName evidence="2">Uncharacterized protein</fullName>
    </submittedName>
</protein>
<reference evidence="2 3" key="1">
    <citation type="submission" date="2019-04" db="EMBL/GenBank/DDBJ databases">
        <authorList>
            <person name="Van Vliet M D."/>
        </authorList>
    </citation>
    <scope>NUCLEOTIDE SEQUENCE [LARGE SCALE GENOMIC DNA]</scope>
    <source>
        <strain evidence="2 3">F1</strain>
    </source>
</reference>
<name>A0A6C2U7B9_PONDE</name>
<dbReference type="EMBL" id="CAAHFG010000001">
    <property type="protein sequence ID" value="VGO14104.1"/>
    <property type="molecule type" value="Genomic_DNA"/>
</dbReference>
<sequence length="320" mass="35953">MSGVLFFSGANCLPVVSKAGDQEQLLRAAGQLVSSMTPRQGLVLVALFCRGSSADIKSTLIRLCLFFRAYGRRDILDLLSSDPIAKAGEVVSLVSEHEMLDLYNKLTGIEPDAEELKAETKMLDCLLEGDPCMKLITHFKADLAIRLKELFVVHRTRVGDAAAIRADNRCMVSAPQYDDTRYKPRHWQSVVEDFALNGIYPPAFLKEWGRLYQSVPWPESCRNLFEGYESPRGREPVRHRSVDRILIELLEGELRSADTARLALNASALSVQGLYIPRCLWGELAWSLLDRYRRTTGLISDLRSFDARMSMSIPEAEVLV</sequence>
<evidence type="ECO:0000313" key="2">
    <source>
        <dbReference type="EMBL" id="VGO15697.1"/>
    </source>
</evidence>
<accession>A0A6C2U7B9</accession>
<dbReference type="RefSeq" id="WP_136079613.1">
    <property type="nucleotide sequence ID" value="NZ_CAAHFG010000001.1"/>
</dbReference>
<dbReference type="AlphaFoldDB" id="A0A6C2U7B9"/>
<gene>
    <name evidence="1" type="ORF">PDESU_02661</name>
    <name evidence="2" type="ORF">PDESU_04282</name>
</gene>
<evidence type="ECO:0000313" key="1">
    <source>
        <dbReference type="EMBL" id="VGO14104.1"/>
    </source>
</evidence>
<proteinExistence type="predicted"/>
<dbReference type="EMBL" id="CAAHFG010000003">
    <property type="protein sequence ID" value="VGO15697.1"/>
    <property type="molecule type" value="Genomic_DNA"/>
</dbReference>
<evidence type="ECO:0000313" key="3">
    <source>
        <dbReference type="Proteomes" id="UP000366872"/>
    </source>
</evidence>
<dbReference type="Proteomes" id="UP000366872">
    <property type="component" value="Unassembled WGS sequence"/>
</dbReference>